<evidence type="ECO:0000256" key="2">
    <source>
        <dbReference type="ARBA" id="ARBA00023015"/>
    </source>
</evidence>
<dbReference type="PANTHER" id="PTHR43133:SF50">
    <property type="entry name" value="ECF RNA POLYMERASE SIGMA FACTOR SIGM"/>
    <property type="match status" value="1"/>
</dbReference>
<dbReference type="PANTHER" id="PTHR43133">
    <property type="entry name" value="RNA POLYMERASE ECF-TYPE SIGMA FACTO"/>
    <property type="match status" value="1"/>
</dbReference>
<dbReference type="GO" id="GO:0003677">
    <property type="term" value="F:DNA binding"/>
    <property type="evidence" value="ECO:0007669"/>
    <property type="project" value="UniProtKB-KW"/>
</dbReference>
<dbReference type="Gene3D" id="1.10.1740.10">
    <property type="match status" value="1"/>
</dbReference>
<feature type="compositionally biased region" description="Low complexity" evidence="6">
    <location>
        <begin position="155"/>
        <end position="166"/>
    </location>
</feature>
<dbReference type="AlphaFoldDB" id="A0A2S6IG95"/>
<evidence type="ECO:0000256" key="5">
    <source>
        <dbReference type="ARBA" id="ARBA00023163"/>
    </source>
</evidence>
<evidence type="ECO:0000313" key="9">
    <source>
        <dbReference type="EMBL" id="PPK93216.1"/>
    </source>
</evidence>
<dbReference type="GO" id="GO:0006352">
    <property type="term" value="P:DNA-templated transcription initiation"/>
    <property type="evidence" value="ECO:0007669"/>
    <property type="project" value="InterPro"/>
</dbReference>
<evidence type="ECO:0000256" key="3">
    <source>
        <dbReference type="ARBA" id="ARBA00023082"/>
    </source>
</evidence>
<gene>
    <name evidence="9" type="ORF">CLV92_111133</name>
</gene>
<dbReference type="Pfam" id="PF04542">
    <property type="entry name" value="Sigma70_r2"/>
    <property type="match status" value="1"/>
</dbReference>
<evidence type="ECO:0000259" key="7">
    <source>
        <dbReference type="Pfam" id="PF04542"/>
    </source>
</evidence>
<dbReference type="NCBIfam" id="TIGR02937">
    <property type="entry name" value="sigma70-ECF"/>
    <property type="match status" value="1"/>
</dbReference>
<dbReference type="OrthoDB" id="3747638at2"/>
<keyword evidence="3" id="KW-0731">Sigma factor</keyword>
<dbReference type="EMBL" id="PTJD01000011">
    <property type="protein sequence ID" value="PPK93216.1"/>
    <property type="molecule type" value="Genomic_DNA"/>
</dbReference>
<name>A0A2S6IG95_9ACTN</name>
<dbReference type="NCBIfam" id="TIGR02983">
    <property type="entry name" value="SigE-fam_strep"/>
    <property type="match status" value="1"/>
</dbReference>
<dbReference type="InterPro" id="IPR013324">
    <property type="entry name" value="RNA_pol_sigma_r3/r4-like"/>
</dbReference>
<dbReference type="InterPro" id="IPR013249">
    <property type="entry name" value="RNA_pol_sigma70_r4_t2"/>
</dbReference>
<dbReference type="InterPro" id="IPR013325">
    <property type="entry name" value="RNA_pol_sigma_r2"/>
</dbReference>
<dbReference type="GO" id="GO:0016987">
    <property type="term" value="F:sigma factor activity"/>
    <property type="evidence" value="ECO:0007669"/>
    <property type="project" value="UniProtKB-KW"/>
</dbReference>
<dbReference type="InterPro" id="IPR007627">
    <property type="entry name" value="RNA_pol_sigma70_r2"/>
</dbReference>
<keyword evidence="4" id="KW-0238">DNA-binding</keyword>
<dbReference type="SUPFAM" id="SSF88946">
    <property type="entry name" value="Sigma2 domain of RNA polymerase sigma factors"/>
    <property type="match status" value="1"/>
</dbReference>
<comment type="caution">
    <text evidence="9">The sequence shown here is derived from an EMBL/GenBank/DDBJ whole genome shotgun (WGS) entry which is preliminary data.</text>
</comment>
<keyword evidence="10" id="KW-1185">Reference proteome</keyword>
<reference evidence="9 10" key="1">
    <citation type="submission" date="2018-02" db="EMBL/GenBank/DDBJ databases">
        <title>Genomic Encyclopedia of Archaeal and Bacterial Type Strains, Phase II (KMG-II): from individual species to whole genera.</title>
        <authorList>
            <person name="Goeker M."/>
        </authorList>
    </citation>
    <scope>NUCLEOTIDE SEQUENCE [LARGE SCALE GENOMIC DNA]</scope>
    <source>
        <strain evidence="9 10">DSM 22857</strain>
    </source>
</reference>
<protein>
    <submittedName>
        <fullName evidence="9">RNA polymerase sigma-70 factor (Sigma-E family)</fullName>
    </submittedName>
</protein>
<evidence type="ECO:0000313" key="10">
    <source>
        <dbReference type="Proteomes" id="UP000239485"/>
    </source>
</evidence>
<sequence>MSGDADFDAWAVTATPRLLRTARLLAADTHAGEDLLQDVMERVFVKWARIDDPSGYAHRALVHAATSRWRSRSRRREVTWDAVGEPAAPGSSGSTSTVDDRDEALAILRRLPARQRAVLVLRYLEDLPEQEVADLLGIGLSTVKSHSARALTALRASRSTSSTHSTPLPWKDGAR</sequence>
<dbReference type="InterPro" id="IPR036388">
    <property type="entry name" value="WH-like_DNA-bd_sf"/>
</dbReference>
<dbReference type="Gene3D" id="1.10.10.10">
    <property type="entry name" value="Winged helix-like DNA-binding domain superfamily/Winged helix DNA-binding domain"/>
    <property type="match status" value="1"/>
</dbReference>
<evidence type="ECO:0000256" key="4">
    <source>
        <dbReference type="ARBA" id="ARBA00023125"/>
    </source>
</evidence>
<dbReference type="InterPro" id="IPR014325">
    <property type="entry name" value="RNA_pol_sigma-E_actinobac"/>
</dbReference>
<dbReference type="Proteomes" id="UP000239485">
    <property type="component" value="Unassembled WGS sequence"/>
</dbReference>
<feature type="region of interest" description="Disordered" evidence="6">
    <location>
        <begin position="155"/>
        <end position="175"/>
    </location>
</feature>
<keyword evidence="2" id="KW-0805">Transcription regulation</keyword>
<proteinExistence type="inferred from homology"/>
<feature type="domain" description="RNA polymerase sigma-70 region 2" evidence="7">
    <location>
        <begin position="16"/>
        <end position="75"/>
    </location>
</feature>
<comment type="similarity">
    <text evidence="1">Belongs to the sigma-70 factor family. ECF subfamily.</text>
</comment>
<organism evidence="9 10">
    <name type="scientific">Kineococcus xinjiangensis</name>
    <dbReference type="NCBI Taxonomy" id="512762"/>
    <lineage>
        <taxon>Bacteria</taxon>
        <taxon>Bacillati</taxon>
        <taxon>Actinomycetota</taxon>
        <taxon>Actinomycetes</taxon>
        <taxon>Kineosporiales</taxon>
        <taxon>Kineosporiaceae</taxon>
        <taxon>Kineococcus</taxon>
    </lineage>
</organism>
<evidence type="ECO:0000256" key="1">
    <source>
        <dbReference type="ARBA" id="ARBA00010641"/>
    </source>
</evidence>
<keyword evidence="5" id="KW-0804">Transcription</keyword>
<dbReference type="SUPFAM" id="SSF88659">
    <property type="entry name" value="Sigma3 and sigma4 domains of RNA polymerase sigma factors"/>
    <property type="match status" value="1"/>
</dbReference>
<dbReference type="Pfam" id="PF08281">
    <property type="entry name" value="Sigma70_r4_2"/>
    <property type="match status" value="1"/>
</dbReference>
<evidence type="ECO:0000256" key="6">
    <source>
        <dbReference type="SAM" id="MobiDB-lite"/>
    </source>
</evidence>
<dbReference type="InterPro" id="IPR039425">
    <property type="entry name" value="RNA_pol_sigma-70-like"/>
</dbReference>
<feature type="domain" description="RNA polymerase sigma factor 70 region 4 type 2" evidence="8">
    <location>
        <begin position="102"/>
        <end position="154"/>
    </location>
</feature>
<dbReference type="CDD" id="cd06171">
    <property type="entry name" value="Sigma70_r4"/>
    <property type="match status" value="1"/>
</dbReference>
<feature type="region of interest" description="Disordered" evidence="6">
    <location>
        <begin position="80"/>
        <end position="99"/>
    </location>
</feature>
<accession>A0A2S6IG95</accession>
<dbReference type="RefSeq" id="WP_104434167.1">
    <property type="nucleotide sequence ID" value="NZ_PTJD01000011.1"/>
</dbReference>
<evidence type="ECO:0000259" key="8">
    <source>
        <dbReference type="Pfam" id="PF08281"/>
    </source>
</evidence>
<dbReference type="InterPro" id="IPR014284">
    <property type="entry name" value="RNA_pol_sigma-70_dom"/>
</dbReference>